<reference evidence="1 2" key="1">
    <citation type="journal article" date="2019" name="Environ. Microbiol.">
        <title>At the nexus of three kingdoms: the genome of the mycorrhizal fungus Gigaspora margarita provides insights into plant, endobacterial and fungal interactions.</title>
        <authorList>
            <person name="Venice F."/>
            <person name="Ghignone S."/>
            <person name="Salvioli di Fossalunga A."/>
            <person name="Amselem J."/>
            <person name="Novero M."/>
            <person name="Xianan X."/>
            <person name="Sedzielewska Toro K."/>
            <person name="Morin E."/>
            <person name="Lipzen A."/>
            <person name="Grigoriev I.V."/>
            <person name="Henrissat B."/>
            <person name="Martin F.M."/>
            <person name="Bonfante P."/>
        </authorList>
    </citation>
    <scope>NUCLEOTIDE SEQUENCE [LARGE SCALE GENOMIC DNA]</scope>
    <source>
        <strain evidence="1 2">BEG34</strain>
    </source>
</reference>
<dbReference type="AlphaFoldDB" id="A0A8H3X2R4"/>
<organism evidence="1 2">
    <name type="scientific">Gigaspora margarita</name>
    <dbReference type="NCBI Taxonomy" id="4874"/>
    <lineage>
        <taxon>Eukaryota</taxon>
        <taxon>Fungi</taxon>
        <taxon>Fungi incertae sedis</taxon>
        <taxon>Mucoromycota</taxon>
        <taxon>Glomeromycotina</taxon>
        <taxon>Glomeromycetes</taxon>
        <taxon>Diversisporales</taxon>
        <taxon>Gigasporaceae</taxon>
        <taxon>Gigaspora</taxon>
    </lineage>
</organism>
<dbReference type="Proteomes" id="UP000439903">
    <property type="component" value="Unassembled WGS sequence"/>
</dbReference>
<gene>
    <name evidence="1" type="ORF">F8M41_009053</name>
</gene>
<name>A0A8H3X2R4_GIGMA</name>
<comment type="caution">
    <text evidence="1">The sequence shown here is derived from an EMBL/GenBank/DDBJ whole genome shotgun (WGS) entry which is preliminary data.</text>
</comment>
<dbReference type="EMBL" id="WTPW01001970">
    <property type="protein sequence ID" value="KAF0404329.1"/>
    <property type="molecule type" value="Genomic_DNA"/>
</dbReference>
<keyword evidence="2" id="KW-1185">Reference proteome</keyword>
<evidence type="ECO:0000313" key="2">
    <source>
        <dbReference type="Proteomes" id="UP000439903"/>
    </source>
</evidence>
<proteinExistence type="predicted"/>
<sequence>MCKSIFTCVKECKESYKEDTTINQTTLEGAQIILSDNDKIDISEENYEDSFTINQVTFENILNNSNEIDTSEANYRDTFTIDQVILNMMIK</sequence>
<protein>
    <submittedName>
        <fullName evidence="1">Uncharacterized protein</fullName>
    </submittedName>
</protein>
<evidence type="ECO:0000313" key="1">
    <source>
        <dbReference type="EMBL" id="KAF0404329.1"/>
    </source>
</evidence>
<accession>A0A8H3X2R4</accession>